<feature type="transmembrane region" description="Helical" evidence="1">
    <location>
        <begin position="248"/>
        <end position="269"/>
    </location>
</feature>
<dbReference type="Ensembl" id="ENSDART00000159124.2">
    <property type="protein sequence ID" value="ENSDARP00000131249.1"/>
    <property type="gene ID" value="ENSDARG00000099476.2"/>
</dbReference>
<keyword evidence="5" id="KW-1185">Reference proteome</keyword>
<name>A0A0R4IAN7_DANRE</name>
<dbReference type="InterPro" id="IPR013783">
    <property type="entry name" value="Ig-like_fold"/>
</dbReference>
<evidence type="ECO:0000259" key="3">
    <source>
        <dbReference type="PROSITE" id="PS50835"/>
    </source>
</evidence>
<accession>A0A0R4IAN7</accession>
<gene>
    <name evidence="6 7" type="ORF">zgc:174863</name>
</gene>
<evidence type="ECO:0000313" key="5">
    <source>
        <dbReference type="Proteomes" id="UP000000437"/>
    </source>
</evidence>
<dbReference type="GO" id="GO:0007155">
    <property type="term" value="P:cell adhesion"/>
    <property type="evidence" value="ECO:0007669"/>
    <property type="project" value="InterPro"/>
</dbReference>
<dbReference type="AGR" id="ZFIN:ZDB-GENE-080204-87"/>
<proteinExistence type="predicted"/>
<dbReference type="SUPFAM" id="SSF48726">
    <property type="entry name" value="Immunoglobulin"/>
    <property type="match status" value="1"/>
</dbReference>
<dbReference type="GeneTree" id="ENSGT00940000156093"/>
<dbReference type="OrthoDB" id="9942764at2759"/>
<dbReference type="ZFIN" id="ZDB-GENE-080204-87">
    <property type="gene designation" value="zgc:174863"/>
</dbReference>
<evidence type="ECO:0000313" key="7">
    <source>
        <dbReference type="ZFIN" id="ZDB-GENE-080204-87"/>
    </source>
</evidence>
<reference evidence="4 5" key="1">
    <citation type="journal article" date="2013" name="Nature">
        <title>The zebrafish reference genome sequence and its relationship to the human genome.</title>
        <authorList>
            <consortium name="Genome Reference Consortium Zebrafish"/>
            <person name="Howe K."/>
            <person name="Clark M.D."/>
            <person name="Torroja C.F."/>
            <person name="Torrance J."/>
            <person name="Berthelot C."/>
            <person name="Muffato M."/>
            <person name="Collins J.E."/>
            <person name="Humphray S."/>
            <person name="McLaren K."/>
            <person name="Matthews L."/>
            <person name="McLaren S."/>
            <person name="Sealy I."/>
            <person name="Caccamo M."/>
            <person name="Churcher C."/>
            <person name="Scott C."/>
            <person name="Barrett J.C."/>
            <person name="Koch R."/>
            <person name="Rauch G.J."/>
            <person name="White S."/>
            <person name="Chow W."/>
            <person name="Kilian B."/>
            <person name="Quintais L.T."/>
            <person name="Guerra-Assuncao J.A."/>
            <person name="Zhou Y."/>
            <person name="Gu Y."/>
            <person name="Yen J."/>
            <person name="Vogel J.H."/>
            <person name="Eyre T."/>
            <person name="Redmond S."/>
            <person name="Banerjee R."/>
            <person name="Chi J."/>
            <person name="Fu B."/>
            <person name="Langley E."/>
            <person name="Maguire S.F."/>
            <person name="Laird G.K."/>
            <person name="Lloyd D."/>
            <person name="Kenyon E."/>
            <person name="Donaldson S."/>
            <person name="Sehra H."/>
            <person name="Almeida-King J."/>
            <person name="Loveland J."/>
            <person name="Trevanion S."/>
            <person name="Jones M."/>
            <person name="Quail M."/>
            <person name="Willey D."/>
            <person name="Hunt A."/>
            <person name="Burton J."/>
            <person name="Sims S."/>
            <person name="McLay K."/>
            <person name="Plumb B."/>
            <person name="Davis J."/>
            <person name="Clee C."/>
            <person name="Oliver K."/>
            <person name="Clark R."/>
            <person name="Riddle C."/>
            <person name="Elliot D."/>
            <person name="Eliott D."/>
            <person name="Threadgold G."/>
            <person name="Harden G."/>
            <person name="Ware D."/>
            <person name="Begum S."/>
            <person name="Mortimore B."/>
            <person name="Mortimer B."/>
            <person name="Kerry G."/>
            <person name="Heath P."/>
            <person name="Phillimore B."/>
            <person name="Tracey A."/>
            <person name="Corby N."/>
            <person name="Dunn M."/>
            <person name="Johnson C."/>
            <person name="Wood J."/>
            <person name="Clark S."/>
            <person name="Pelan S."/>
            <person name="Griffiths G."/>
            <person name="Smith M."/>
            <person name="Glithero R."/>
            <person name="Howden P."/>
            <person name="Barker N."/>
            <person name="Lloyd C."/>
            <person name="Stevens C."/>
            <person name="Harley J."/>
            <person name="Holt K."/>
            <person name="Panagiotidis G."/>
            <person name="Lovell J."/>
            <person name="Beasley H."/>
            <person name="Henderson C."/>
            <person name="Gordon D."/>
            <person name="Auger K."/>
            <person name="Wright D."/>
            <person name="Collins J."/>
            <person name="Raisen C."/>
            <person name="Dyer L."/>
            <person name="Leung K."/>
            <person name="Robertson L."/>
            <person name="Ambridge K."/>
            <person name="Leongamornlert D."/>
            <person name="McGuire S."/>
            <person name="Gilderthorp R."/>
            <person name="Griffiths C."/>
            <person name="Manthravadi D."/>
            <person name="Nichol S."/>
            <person name="Barker G."/>
            <person name="Whitehead S."/>
            <person name="Kay M."/>
            <person name="Brown J."/>
            <person name="Murnane C."/>
            <person name="Gray E."/>
            <person name="Humphries M."/>
            <person name="Sycamore N."/>
            <person name="Barker D."/>
            <person name="Saunders D."/>
            <person name="Wallis J."/>
            <person name="Babbage A."/>
            <person name="Hammond S."/>
            <person name="Mashreghi-Mohammadi M."/>
            <person name="Barr L."/>
            <person name="Martin S."/>
            <person name="Wray P."/>
            <person name="Ellington A."/>
            <person name="Matthews N."/>
            <person name="Ellwood M."/>
            <person name="Woodmansey R."/>
            <person name="Clark G."/>
            <person name="Cooper J."/>
            <person name="Cooper J."/>
            <person name="Tromans A."/>
            <person name="Grafham D."/>
            <person name="Skuce C."/>
            <person name="Pandian R."/>
            <person name="Andrews R."/>
            <person name="Harrison E."/>
            <person name="Kimberley A."/>
            <person name="Garnett J."/>
            <person name="Fosker N."/>
            <person name="Hall R."/>
            <person name="Garner P."/>
            <person name="Kelly D."/>
            <person name="Bird C."/>
            <person name="Palmer S."/>
            <person name="Gehring I."/>
            <person name="Berger A."/>
            <person name="Dooley C.M."/>
            <person name="Ersan-Urun Z."/>
            <person name="Eser C."/>
            <person name="Geiger H."/>
            <person name="Geisler M."/>
            <person name="Karotki L."/>
            <person name="Kirn A."/>
            <person name="Konantz J."/>
            <person name="Konantz M."/>
            <person name="Oberlander M."/>
            <person name="Rudolph-Geiger S."/>
            <person name="Teucke M."/>
            <person name="Lanz C."/>
            <person name="Raddatz G."/>
            <person name="Osoegawa K."/>
            <person name="Zhu B."/>
            <person name="Rapp A."/>
            <person name="Widaa S."/>
            <person name="Langford C."/>
            <person name="Yang F."/>
            <person name="Schuster S.C."/>
            <person name="Carter N.P."/>
            <person name="Harrow J."/>
            <person name="Ning Z."/>
            <person name="Herrero J."/>
            <person name="Searle S.M."/>
            <person name="Enright A."/>
            <person name="Geisler R."/>
            <person name="Plasterk R.H."/>
            <person name="Lee C."/>
            <person name="Westerfield M."/>
            <person name="de Jong P.J."/>
            <person name="Zon L.I."/>
            <person name="Postlethwait J.H."/>
            <person name="Nusslein-Volhard C."/>
            <person name="Hubbard T.J."/>
            <person name="Roest Crollius H."/>
            <person name="Rogers J."/>
            <person name="Stemple D.L."/>
        </authorList>
    </citation>
    <scope>NUCLEOTIDE SEQUENCE [LARGE SCALE GENOMIC DNA]</scope>
    <source>
        <strain evidence="4">Tuebingen</strain>
    </source>
</reference>
<evidence type="ECO:0000256" key="1">
    <source>
        <dbReference type="SAM" id="Phobius"/>
    </source>
</evidence>
<feature type="domain" description="Ig-like" evidence="3">
    <location>
        <begin position="132"/>
        <end position="227"/>
    </location>
</feature>
<feature type="chain" id="PRO_5044546612" evidence="2">
    <location>
        <begin position="21"/>
        <end position="301"/>
    </location>
</feature>
<reference evidence="4" key="2">
    <citation type="submission" date="2015-11" db="UniProtKB">
        <authorList>
            <consortium name="Ensembl"/>
        </authorList>
    </citation>
    <scope>IDENTIFICATION</scope>
    <source>
        <strain evidence="4">Tuebingen</strain>
    </source>
</reference>
<dbReference type="PROSITE" id="PS50835">
    <property type="entry name" value="IG_LIKE"/>
    <property type="match status" value="1"/>
</dbReference>
<protein>
    <submittedName>
        <fullName evidence="6">Uncharacterized protein isoform X1</fullName>
    </submittedName>
    <submittedName>
        <fullName evidence="4">Zgc:174863</fullName>
    </submittedName>
</protein>
<organism evidence="4">
    <name type="scientific">Danio rerio</name>
    <name type="common">Zebrafish</name>
    <name type="synonym">Brachydanio rerio</name>
    <dbReference type="NCBI Taxonomy" id="7955"/>
    <lineage>
        <taxon>Eukaryota</taxon>
        <taxon>Metazoa</taxon>
        <taxon>Chordata</taxon>
        <taxon>Craniata</taxon>
        <taxon>Vertebrata</taxon>
        <taxon>Euteleostomi</taxon>
        <taxon>Actinopterygii</taxon>
        <taxon>Neopterygii</taxon>
        <taxon>Teleostei</taxon>
        <taxon>Ostariophysi</taxon>
        <taxon>Cypriniformes</taxon>
        <taxon>Danionidae</taxon>
        <taxon>Danioninae</taxon>
        <taxon>Danio</taxon>
    </lineage>
</organism>
<dbReference type="PANTHER" id="PTHR44598:SF3">
    <property type="entry name" value="JUNCTIONAL ADHESION MOLECULE 3B"/>
    <property type="match status" value="1"/>
</dbReference>
<sequence>MPSVIRQFTALSLLILAVRPDGELLDLKCQPTVGIVAQTTDIRCQYKDNGDTNIVGVFLKKSTEENSIFQMYGNKIYGDKRFTLENPRNGPSLKITDTMFSDEGNYDYRVVTDRGEQTIRLSITVTANYSAPVTSTWPETLINGGPADLYCNATEGYPAGYIHWFDKTGTNWTINSVLRKVPKDTNGRKSVALSSKLTFKSINKDLEPFICIVFNSKHVQDGKSTIKSPIFSPEDPEKNVLEPDTTKIIAGGMVIGSLIVGLLFALLFFRRKRSFHDQRRSSAQPFLTDYAKTAEDDPENP</sequence>
<dbReference type="Bgee" id="ENSDARG00000099476">
    <property type="expression patterns" value="Expressed in pharyngeal gill and 19 other cell types or tissues"/>
</dbReference>
<evidence type="ECO:0000256" key="2">
    <source>
        <dbReference type="SAM" id="SignalP"/>
    </source>
</evidence>
<dbReference type="InterPro" id="IPR042974">
    <property type="entry name" value="JAM-C"/>
</dbReference>
<keyword evidence="1" id="KW-0812">Transmembrane</keyword>
<dbReference type="Proteomes" id="UP000000437">
    <property type="component" value="Chromosome 6"/>
</dbReference>
<dbReference type="EMBL" id="BX950203">
    <property type="status" value="NOT_ANNOTATED_CDS"/>
    <property type="molecule type" value="Genomic_DNA"/>
</dbReference>
<dbReference type="PANTHER" id="PTHR44598">
    <property type="entry name" value="JUNCTIONAL ADHESION MOLECULE C"/>
    <property type="match status" value="1"/>
</dbReference>
<keyword evidence="2" id="KW-0732">Signal</keyword>
<dbReference type="GO" id="GO:0042803">
    <property type="term" value="F:protein homodimerization activity"/>
    <property type="evidence" value="ECO:0007669"/>
    <property type="project" value="InterPro"/>
</dbReference>
<reference evidence="6" key="3">
    <citation type="submission" date="2025-04" db="UniProtKB">
        <authorList>
            <consortium name="RefSeq"/>
        </authorList>
    </citation>
    <scope>IDENTIFICATION</scope>
    <source>
        <strain evidence="6">Tuebingen</strain>
    </source>
</reference>
<dbReference type="Gene3D" id="2.60.40.10">
    <property type="entry name" value="Immunoglobulins"/>
    <property type="match status" value="2"/>
</dbReference>
<dbReference type="GO" id="GO:0046982">
    <property type="term" value="F:protein heterodimerization activity"/>
    <property type="evidence" value="ECO:0007669"/>
    <property type="project" value="InterPro"/>
</dbReference>
<evidence type="ECO:0000313" key="4">
    <source>
        <dbReference type="Ensembl" id="ENSDARP00000131249"/>
    </source>
</evidence>
<dbReference type="OMA" id="FQRYTCV"/>
<dbReference type="InterPro" id="IPR007110">
    <property type="entry name" value="Ig-like_dom"/>
</dbReference>
<dbReference type="RefSeq" id="XP_005166230.1">
    <property type="nucleotide sequence ID" value="XM_005166173.5"/>
</dbReference>
<accession>A0A8M2BDR4</accession>
<dbReference type="InterPro" id="IPR036179">
    <property type="entry name" value="Ig-like_dom_sf"/>
</dbReference>
<dbReference type="AlphaFoldDB" id="A0A0R4IAN7"/>
<keyword evidence="1" id="KW-0472">Membrane</keyword>
<keyword evidence="1" id="KW-1133">Transmembrane helix</keyword>
<dbReference type="GeneID" id="100136852"/>
<feature type="signal peptide" evidence="2">
    <location>
        <begin position="1"/>
        <end position="20"/>
    </location>
</feature>
<evidence type="ECO:0000313" key="6">
    <source>
        <dbReference type="RefSeq" id="XP_005166230.1"/>
    </source>
</evidence>
<dbReference type="ExpressionAtlas" id="A0A0R4IAN7">
    <property type="expression patterns" value="baseline and differential"/>
</dbReference>